<keyword evidence="3" id="KW-0813">Transport</keyword>
<comment type="subcellular location">
    <subcellularLocation>
        <location evidence="1">Cell outer membrane</location>
    </subcellularLocation>
</comment>
<dbReference type="InterPro" id="IPR051906">
    <property type="entry name" value="TolC-like"/>
</dbReference>
<dbReference type="Pfam" id="PF02321">
    <property type="entry name" value="OEP"/>
    <property type="match status" value="1"/>
</dbReference>
<dbReference type="PANTHER" id="PTHR30026">
    <property type="entry name" value="OUTER MEMBRANE PROTEIN TOLC"/>
    <property type="match status" value="1"/>
</dbReference>
<reference evidence="9 10" key="1">
    <citation type="submission" date="2023-03" db="EMBL/GenBank/DDBJ databases">
        <title>Description of Hydrogenimonas sp. ISO32.</title>
        <authorList>
            <person name="Mino S."/>
            <person name="Fukazawa S."/>
            <person name="Sawabe T."/>
        </authorList>
    </citation>
    <scope>NUCLEOTIDE SEQUENCE [LARGE SCALE GENOMIC DNA]</scope>
    <source>
        <strain evidence="9 10">ISO32</strain>
    </source>
</reference>
<dbReference type="Proteomes" id="UP001321445">
    <property type="component" value="Chromosome"/>
</dbReference>
<dbReference type="SUPFAM" id="SSF56954">
    <property type="entry name" value="Outer membrane efflux proteins (OEP)"/>
    <property type="match status" value="1"/>
</dbReference>
<keyword evidence="4" id="KW-1134">Transmembrane beta strand</keyword>
<evidence type="ECO:0000256" key="3">
    <source>
        <dbReference type="ARBA" id="ARBA00022448"/>
    </source>
</evidence>
<evidence type="ECO:0000256" key="8">
    <source>
        <dbReference type="SAM" id="Coils"/>
    </source>
</evidence>
<comment type="similarity">
    <text evidence="2">Belongs to the outer membrane factor (OMF) (TC 1.B.17) family.</text>
</comment>
<evidence type="ECO:0000256" key="7">
    <source>
        <dbReference type="ARBA" id="ARBA00023237"/>
    </source>
</evidence>
<dbReference type="GO" id="GO:0006508">
    <property type="term" value="P:proteolysis"/>
    <property type="evidence" value="ECO:0007669"/>
    <property type="project" value="UniProtKB-KW"/>
</dbReference>
<dbReference type="InterPro" id="IPR003423">
    <property type="entry name" value="OMP_efflux"/>
</dbReference>
<evidence type="ECO:0000256" key="2">
    <source>
        <dbReference type="ARBA" id="ARBA00007613"/>
    </source>
</evidence>
<dbReference type="PANTHER" id="PTHR30026:SF20">
    <property type="entry name" value="OUTER MEMBRANE PROTEIN TOLC"/>
    <property type="match status" value="1"/>
</dbReference>
<dbReference type="Gene3D" id="1.20.1600.10">
    <property type="entry name" value="Outer membrane efflux proteins (OEP)"/>
    <property type="match status" value="1"/>
</dbReference>
<accession>A0ABN6WX58</accession>
<keyword evidence="9" id="KW-0378">Hydrolase</keyword>
<keyword evidence="9" id="KW-0645">Protease</keyword>
<evidence type="ECO:0000313" key="9">
    <source>
        <dbReference type="EMBL" id="BDY13851.1"/>
    </source>
</evidence>
<gene>
    <name evidence="9" type="ORF">HCR_21630</name>
</gene>
<evidence type="ECO:0000256" key="5">
    <source>
        <dbReference type="ARBA" id="ARBA00022692"/>
    </source>
</evidence>
<keyword evidence="6" id="KW-0472">Membrane</keyword>
<keyword evidence="7" id="KW-0998">Cell outer membrane</keyword>
<protein>
    <submittedName>
        <fullName evidence="9">Alkaline protease</fullName>
    </submittedName>
</protein>
<keyword evidence="10" id="KW-1185">Reference proteome</keyword>
<keyword evidence="5" id="KW-0812">Transmembrane</keyword>
<dbReference type="RefSeq" id="WP_286336793.1">
    <property type="nucleotide sequence ID" value="NZ_AP027370.1"/>
</dbReference>
<evidence type="ECO:0000313" key="10">
    <source>
        <dbReference type="Proteomes" id="UP001321445"/>
    </source>
</evidence>
<proteinExistence type="inferred from homology"/>
<evidence type="ECO:0000256" key="4">
    <source>
        <dbReference type="ARBA" id="ARBA00022452"/>
    </source>
</evidence>
<keyword evidence="8" id="KW-0175">Coiled coil</keyword>
<dbReference type="GO" id="GO:0008233">
    <property type="term" value="F:peptidase activity"/>
    <property type="evidence" value="ECO:0007669"/>
    <property type="project" value="UniProtKB-KW"/>
</dbReference>
<feature type="coiled-coil region" evidence="8">
    <location>
        <begin position="176"/>
        <end position="203"/>
    </location>
</feature>
<sequence length="449" mass="51382">MKKTLLAMVLTLPLFAVQEHLTLDRALMLVKQNNLEIKVAQDEIRMKELDVDVAKGYNYGSVDLIMNALRSNDALNVFGFKLTSREATFGAFGAGEFNPADPNVLNIAPKDLNYPGSRNHFQEKIQYQVPLYVGGKLNKYGQIAQKMANMSRLDKQKVVNEKVFQTRKTFYDIALVNSYIKNLKIILNNVEELEDTVSNMVKEGYALDIDLLQVQSKKADVLRMLNQAKLNRDLAYQFLSFLVDDEVRSVSVVDKDVPMPKMSKEEMINRNIDIQKAHMGLEVTDLAIGVEKASYYPQVGAFAEYGSADNSFMNDFTDKDAYTVGVQLKWNVFNGLIDKSKYEKARVQNLKAHHQVELAKKGIALQIDKIITEIKSREYDIKSLQEKVKFTRRVYENYYNRYKEGLISINDVLIKNSEEIQAVLKLAETRNKRNNKVFELENIINKGML</sequence>
<name>A0ABN6WX58_9BACT</name>
<evidence type="ECO:0000256" key="6">
    <source>
        <dbReference type="ARBA" id="ARBA00023136"/>
    </source>
</evidence>
<organism evidence="9 10">
    <name type="scientific">Hydrogenimonas cancrithermarum</name>
    <dbReference type="NCBI Taxonomy" id="2993563"/>
    <lineage>
        <taxon>Bacteria</taxon>
        <taxon>Pseudomonadati</taxon>
        <taxon>Campylobacterota</taxon>
        <taxon>Epsilonproteobacteria</taxon>
        <taxon>Campylobacterales</taxon>
        <taxon>Hydrogenimonadaceae</taxon>
        <taxon>Hydrogenimonas</taxon>
    </lineage>
</organism>
<evidence type="ECO:0000256" key="1">
    <source>
        <dbReference type="ARBA" id="ARBA00004442"/>
    </source>
</evidence>
<dbReference type="EMBL" id="AP027370">
    <property type="protein sequence ID" value="BDY13851.1"/>
    <property type="molecule type" value="Genomic_DNA"/>
</dbReference>